<evidence type="ECO:0000256" key="2">
    <source>
        <dbReference type="SAM" id="MobiDB-lite"/>
    </source>
</evidence>
<feature type="region of interest" description="Disordered" evidence="2">
    <location>
        <begin position="85"/>
        <end position="108"/>
    </location>
</feature>
<dbReference type="EMBL" id="REGN01010337">
    <property type="protein sequence ID" value="RMZ99256.1"/>
    <property type="molecule type" value="Genomic_DNA"/>
</dbReference>
<reference evidence="3 4" key="1">
    <citation type="journal article" date="2018" name="Sci. Rep.">
        <title>Genomic signatures of local adaptation to the degree of environmental predictability in rotifers.</title>
        <authorList>
            <person name="Franch-Gras L."/>
            <person name="Hahn C."/>
            <person name="Garcia-Roger E.M."/>
            <person name="Carmona M.J."/>
            <person name="Serra M."/>
            <person name="Gomez A."/>
        </authorList>
    </citation>
    <scope>NUCLEOTIDE SEQUENCE [LARGE SCALE GENOMIC DNA]</scope>
    <source>
        <strain evidence="3">HYR1</strain>
    </source>
</reference>
<dbReference type="Proteomes" id="UP000276133">
    <property type="component" value="Unassembled WGS sequence"/>
</dbReference>
<evidence type="ECO:0000256" key="1">
    <source>
        <dbReference type="SAM" id="Coils"/>
    </source>
</evidence>
<dbReference type="AlphaFoldDB" id="A0A3M7PJG4"/>
<proteinExistence type="predicted"/>
<feature type="coiled-coil region" evidence="1">
    <location>
        <begin position="121"/>
        <end position="151"/>
    </location>
</feature>
<sequence length="230" mass="26587">MAKNQKITKNELFVLVKWIEDKKKLYSVISRKDFIEPVHKELEVNAIYNAKYGKEEFKAELLLTGTKSECENVLQMLIRKSIKKTSNNKSSSEKCKNSDSSNNVTKKQVETESSTAIVSYLEQLEERNKLVSDLNRKIEENEMKIQSLTEQIHVYSSINDHEFVKKIVSFSVQVLKHIGTPADREEVKMFSLNSGKLVLSNNYKTVLVDECFLMRIQILIDQKKSSKVIF</sequence>
<name>A0A3M7PJG4_BRAPC</name>
<evidence type="ECO:0000313" key="4">
    <source>
        <dbReference type="Proteomes" id="UP000276133"/>
    </source>
</evidence>
<accession>A0A3M7PJG4</accession>
<protein>
    <submittedName>
        <fullName evidence="3">Uncharacterized protein</fullName>
    </submittedName>
</protein>
<organism evidence="3 4">
    <name type="scientific">Brachionus plicatilis</name>
    <name type="common">Marine rotifer</name>
    <name type="synonym">Brachionus muelleri</name>
    <dbReference type="NCBI Taxonomy" id="10195"/>
    <lineage>
        <taxon>Eukaryota</taxon>
        <taxon>Metazoa</taxon>
        <taxon>Spiralia</taxon>
        <taxon>Gnathifera</taxon>
        <taxon>Rotifera</taxon>
        <taxon>Eurotatoria</taxon>
        <taxon>Monogononta</taxon>
        <taxon>Pseudotrocha</taxon>
        <taxon>Ploima</taxon>
        <taxon>Brachionidae</taxon>
        <taxon>Brachionus</taxon>
    </lineage>
</organism>
<comment type="caution">
    <text evidence="3">The sequence shown here is derived from an EMBL/GenBank/DDBJ whole genome shotgun (WGS) entry which is preliminary data.</text>
</comment>
<keyword evidence="1" id="KW-0175">Coiled coil</keyword>
<evidence type="ECO:0000313" key="3">
    <source>
        <dbReference type="EMBL" id="RMZ99256.1"/>
    </source>
</evidence>
<keyword evidence="4" id="KW-1185">Reference proteome</keyword>
<gene>
    <name evidence="3" type="ORF">BpHYR1_030112</name>
</gene>